<accession>A0ABW7N3J2</accession>
<gene>
    <name evidence="2" type="ORF">ACHKAR_01110</name>
</gene>
<evidence type="ECO:0000313" key="2">
    <source>
        <dbReference type="EMBL" id="MFH6982012.1"/>
    </source>
</evidence>
<proteinExistence type="predicted"/>
<keyword evidence="2" id="KW-0378">Hydrolase</keyword>
<dbReference type="SUPFAM" id="SSF53474">
    <property type="entry name" value="alpha/beta-Hydrolases"/>
    <property type="match status" value="1"/>
</dbReference>
<dbReference type="PRINTS" id="PR00111">
    <property type="entry name" value="ABHYDROLASE"/>
</dbReference>
<dbReference type="GO" id="GO:0016787">
    <property type="term" value="F:hydrolase activity"/>
    <property type="evidence" value="ECO:0007669"/>
    <property type="project" value="UniProtKB-KW"/>
</dbReference>
<comment type="caution">
    <text evidence="2">The sequence shown here is derived from an EMBL/GenBank/DDBJ whole genome shotgun (WGS) entry which is preliminary data.</text>
</comment>
<dbReference type="PANTHER" id="PTHR43798">
    <property type="entry name" value="MONOACYLGLYCEROL LIPASE"/>
    <property type="match status" value="1"/>
</dbReference>
<sequence length="255" mass="28353">MNLHFELKKGTRKGTMVFLHGNSSSSKVFNETFSSSIDHTLIRMDLPGHGGSPKNSQSYAIDTLRTMVIDFIIEKVTEPFLLIGNSLGGHLAIEILPELPQCKGLVIFGTPPLKKPINAEEAFLPCEALNTYFKADYTDDELDKTMAVATYGPASRELLRDDFIQTDPSFRSIFHHGAMVEGSLHDEVAIIASDSRPVYVIQGVQDPTVNVNYIRGLQGITKIFEINKCGHYASLEEPYQFNSILKKISSEVFKP</sequence>
<protein>
    <submittedName>
        <fullName evidence="2">Alpha/beta fold hydrolase</fullName>
    </submittedName>
</protein>
<reference evidence="2 3" key="1">
    <citation type="journal article" date="2013" name="Int. J. Syst. Evol. Microbiol.">
        <title>Marinoscillum luteum sp. nov., isolated from marine sediment.</title>
        <authorList>
            <person name="Cha I.T."/>
            <person name="Park S.J."/>
            <person name="Kim S.J."/>
            <person name="Kim J.G."/>
            <person name="Jung M.Y."/>
            <person name="Shin K.S."/>
            <person name="Kwon K.K."/>
            <person name="Yang S.H."/>
            <person name="Seo Y.S."/>
            <person name="Rhee S.K."/>
        </authorList>
    </citation>
    <scope>NUCLEOTIDE SEQUENCE [LARGE SCALE GENOMIC DNA]</scope>
    <source>
        <strain evidence="2 3">KCTC 23939</strain>
    </source>
</reference>
<dbReference type="EMBL" id="JBIPKE010000008">
    <property type="protein sequence ID" value="MFH6982012.1"/>
    <property type="molecule type" value="Genomic_DNA"/>
</dbReference>
<dbReference type="InterPro" id="IPR000073">
    <property type="entry name" value="AB_hydrolase_1"/>
</dbReference>
<organism evidence="2 3">
    <name type="scientific">Marinoscillum luteum</name>
    <dbReference type="NCBI Taxonomy" id="861051"/>
    <lineage>
        <taxon>Bacteria</taxon>
        <taxon>Pseudomonadati</taxon>
        <taxon>Bacteroidota</taxon>
        <taxon>Cytophagia</taxon>
        <taxon>Cytophagales</taxon>
        <taxon>Reichenbachiellaceae</taxon>
        <taxon>Marinoscillum</taxon>
    </lineage>
</organism>
<dbReference type="InterPro" id="IPR029058">
    <property type="entry name" value="AB_hydrolase_fold"/>
</dbReference>
<dbReference type="RefSeq" id="WP_395415817.1">
    <property type="nucleotide sequence ID" value="NZ_JBIPKE010000008.1"/>
</dbReference>
<dbReference type="Gene3D" id="3.40.50.1820">
    <property type="entry name" value="alpha/beta hydrolase"/>
    <property type="match status" value="1"/>
</dbReference>
<feature type="domain" description="AB hydrolase-1" evidence="1">
    <location>
        <begin position="16"/>
        <end position="240"/>
    </location>
</feature>
<dbReference type="Proteomes" id="UP001610063">
    <property type="component" value="Unassembled WGS sequence"/>
</dbReference>
<name>A0ABW7N3J2_9BACT</name>
<dbReference type="Pfam" id="PF12697">
    <property type="entry name" value="Abhydrolase_6"/>
    <property type="match status" value="1"/>
</dbReference>
<evidence type="ECO:0000313" key="3">
    <source>
        <dbReference type="Proteomes" id="UP001610063"/>
    </source>
</evidence>
<keyword evidence="3" id="KW-1185">Reference proteome</keyword>
<evidence type="ECO:0000259" key="1">
    <source>
        <dbReference type="Pfam" id="PF12697"/>
    </source>
</evidence>
<dbReference type="PANTHER" id="PTHR43798:SF33">
    <property type="entry name" value="HYDROLASE, PUTATIVE (AFU_ORTHOLOGUE AFUA_2G14860)-RELATED"/>
    <property type="match status" value="1"/>
</dbReference>
<dbReference type="InterPro" id="IPR050266">
    <property type="entry name" value="AB_hydrolase_sf"/>
</dbReference>